<dbReference type="Pfam" id="PF14559">
    <property type="entry name" value="TPR_19"/>
    <property type="match status" value="1"/>
</dbReference>
<evidence type="ECO:0000256" key="3">
    <source>
        <dbReference type="SAM" id="Phobius"/>
    </source>
</evidence>
<feature type="transmembrane region" description="Helical" evidence="3">
    <location>
        <begin position="384"/>
        <end position="412"/>
    </location>
</feature>
<evidence type="ECO:0000313" key="4">
    <source>
        <dbReference type="EMBL" id="PJE64529.1"/>
    </source>
</evidence>
<feature type="repeat" description="TPR" evidence="1">
    <location>
        <begin position="708"/>
        <end position="741"/>
    </location>
</feature>
<evidence type="ECO:0000313" key="5">
    <source>
        <dbReference type="Proteomes" id="UP000229098"/>
    </source>
</evidence>
<feature type="transmembrane region" description="Helical" evidence="3">
    <location>
        <begin position="118"/>
        <end position="137"/>
    </location>
</feature>
<sequence length="826" mass="90930">MEPPLTKTSFRSENVSGEWEEEAGSIAIHGNTVFEEDEQLKTSSSDESEEDSVWTRITRWVVYLIALLAPLWFLPTTVTPLETNKLFLVSFLVIIGFIAWLGRAIYAGNVRIPRSRLLLALLVWLGIYLLASVFSGSPDTSFWDPTARSFFSLLIFSLITFLTAVSLEAKDIRRVYGFLLIAGTIVAVFTLFRTVFNLNFLPWTFAGGRTFNLIGSWNALGIFFGFLLVTVAPLLEGSLPRITKAFLGILAAGSLLLAALVNFSYVWIGIGFISIMFLAYYLSRSVSRKAIGMPLILLLISVLFFLSRNQIGAFVTALNAPLDVTPSFSTTLHLTGEVLKKSPVFGLGPNTFGQAWDLYKDPNINNTVFWSLRFETGSASATTLLAMTGVLGGIGFLVFIGLIIWYGLMLLGRFPDEEGPIKKSIVIGTFLGTAFLLYAWFVYPLNSALSILTFLSIGLLIAEGRIIGLVKERKFSIVADSSKGFIAALLIIFFMVFGVVGVYITGQKYVASVFYGQGISRLNEDGAVNAAEDSFRRAVTFDANRDEYLRALAQTSFIKLQRSVQNAENLPAEDVQNTFQLALSNAISSALAATHANGGDSVNWRLLGQIYEVVIPFVDGASEASINAYKEAIDRAPLNPSLRDDVARVYLIMGDQVQARESLQKAIELKGDYATAHFRLAQIASIKGNTEDAIQNTERAALSAPNDIGILFQLGLLYYQEDRFSDARQILERAVRLSTNFSNARYFLGLTYAALGEDVSAIEQFTRIAELNPDNREVKQILANLEAGRNPLSGISPPGPAPLEREQPPVEEEITEEPSDEVINEE</sequence>
<protein>
    <submittedName>
        <fullName evidence="4">Uncharacterized protein</fullName>
    </submittedName>
</protein>
<dbReference type="PANTHER" id="PTHR12558:SF13">
    <property type="entry name" value="CELL DIVISION CYCLE PROTEIN 27 HOMOLOG"/>
    <property type="match status" value="1"/>
</dbReference>
<name>A0A2M8KX80_9BACT</name>
<proteinExistence type="predicted"/>
<organism evidence="4 5">
    <name type="scientific">Candidatus Ryanbacteria bacterium CG10_big_fil_rev_8_21_14_0_10_43_42</name>
    <dbReference type="NCBI Taxonomy" id="1974864"/>
    <lineage>
        <taxon>Bacteria</taxon>
        <taxon>Candidatus Ryaniibacteriota</taxon>
    </lineage>
</organism>
<dbReference type="PANTHER" id="PTHR12558">
    <property type="entry name" value="CELL DIVISION CYCLE 16,23,27"/>
    <property type="match status" value="1"/>
</dbReference>
<feature type="transmembrane region" description="Helical" evidence="3">
    <location>
        <begin position="482"/>
        <end position="504"/>
    </location>
</feature>
<dbReference type="AlphaFoldDB" id="A0A2M8KX80"/>
<feature type="transmembrane region" description="Helical" evidence="3">
    <location>
        <begin position="86"/>
        <end position="106"/>
    </location>
</feature>
<accession>A0A2M8KX80</accession>
<comment type="caution">
    <text evidence="4">The sequence shown here is derived from an EMBL/GenBank/DDBJ whole genome shotgun (WGS) entry which is preliminary data.</text>
</comment>
<feature type="transmembrane region" description="Helical" evidence="3">
    <location>
        <begin position="149"/>
        <end position="168"/>
    </location>
</feature>
<feature type="transmembrane region" description="Helical" evidence="3">
    <location>
        <begin position="295"/>
        <end position="318"/>
    </location>
</feature>
<feature type="transmembrane region" description="Helical" evidence="3">
    <location>
        <begin position="424"/>
        <end position="443"/>
    </location>
</feature>
<keyword evidence="1" id="KW-0802">TPR repeat</keyword>
<evidence type="ECO:0000256" key="1">
    <source>
        <dbReference type="PROSITE-ProRule" id="PRU00339"/>
    </source>
</evidence>
<keyword evidence="3" id="KW-0812">Transmembrane</keyword>
<dbReference type="EMBL" id="PFEF01000005">
    <property type="protein sequence ID" value="PJE64529.1"/>
    <property type="molecule type" value="Genomic_DNA"/>
</dbReference>
<feature type="transmembrane region" description="Helical" evidence="3">
    <location>
        <begin position="216"/>
        <end position="235"/>
    </location>
</feature>
<evidence type="ECO:0000256" key="2">
    <source>
        <dbReference type="SAM" id="MobiDB-lite"/>
    </source>
</evidence>
<feature type="transmembrane region" description="Helical" evidence="3">
    <location>
        <begin position="57"/>
        <end position="74"/>
    </location>
</feature>
<feature type="region of interest" description="Disordered" evidence="2">
    <location>
        <begin position="789"/>
        <end position="826"/>
    </location>
</feature>
<reference evidence="5" key="1">
    <citation type="submission" date="2017-09" db="EMBL/GenBank/DDBJ databases">
        <title>Depth-based differentiation of microbial function through sediment-hosted aquifers and enrichment of novel symbionts in the deep terrestrial subsurface.</title>
        <authorList>
            <person name="Probst A.J."/>
            <person name="Ladd B."/>
            <person name="Jarett J.K."/>
            <person name="Geller-Mcgrath D.E."/>
            <person name="Sieber C.M.K."/>
            <person name="Emerson J.B."/>
            <person name="Anantharaman K."/>
            <person name="Thomas B.C."/>
            <person name="Malmstrom R."/>
            <person name="Stieglmeier M."/>
            <person name="Klingl A."/>
            <person name="Woyke T."/>
            <person name="Ryan C.M."/>
            <person name="Banfield J.F."/>
        </authorList>
    </citation>
    <scope>NUCLEOTIDE SEQUENCE [LARGE SCALE GENOMIC DNA]</scope>
</reference>
<feature type="transmembrane region" description="Helical" evidence="3">
    <location>
        <begin position="242"/>
        <end position="259"/>
    </location>
</feature>
<dbReference type="InterPro" id="IPR011990">
    <property type="entry name" value="TPR-like_helical_dom_sf"/>
</dbReference>
<keyword evidence="3" id="KW-0472">Membrane</keyword>
<feature type="transmembrane region" description="Helical" evidence="3">
    <location>
        <begin position="175"/>
        <end position="196"/>
    </location>
</feature>
<dbReference type="SMART" id="SM00028">
    <property type="entry name" value="TPR"/>
    <property type="match status" value="4"/>
</dbReference>
<keyword evidence="3" id="KW-1133">Transmembrane helix</keyword>
<dbReference type="InterPro" id="IPR019734">
    <property type="entry name" value="TPR_rpt"/>
</dbReference>
<dbReference type="Pfam" id="PF13432">
    <property type="entry name" value="TPR_16"/>
    <property type="match status" value="1"/>
</dbReference>
<gene>
    <name evidence="4" type="ORF">COU90_01660</name>
</gene>
<feature type="compositionally biased region" description="Acidic residues" evidence="2">
    <location>
        <begin position="809"/>
        <end position="826"/>
    </location>
</feature>
<dbReference type="Gene3D" id="1.25.40.10">
    <property type="entry name" value="Tetratricopeptide repeat domain"/>
    <property type="match status" value="1"/>
</dbReference>
<feature type="transmembrane region" description="Helical" evidence="3">
    <location>
        <begin position="449"/>
        <end position="470"/>
    </location>
</feature>
<dbReference type="PROSITE" id="PS50005">
    <property type="entry name" value="TPR"/>
    <property type="match status" value="2"/>
</dbReference>
<dbReference type="SUPFAM" id="SSF48452">
    <property type="entry name" value="TPR-like"/>
    <property type="match status" value="1"/>
</dbReference>
<dbReference type="Proteomes" id="UP000229098">
    <property type="component" value="Unassembled WGS sequence"/>
</dbReference>
<feature type="repeat" description="TPR" evidence="1">
    <location>
        <begin position="742"/>
        <end position="775"/>
    </location>
</feature>